<feature type="domain" description="DUF1549" evidence="3">
    <location>
        <begin position="175"/>
        <end position="384"/>
    </location>
</feature>
<keyword evidence="2" id="KW-0732">Signal</keyword>
<dbReference type="InterPro" id="IPR036909">
    <property type="entry name" value="Cyt_c-like_dom_sf"/>
</dbReference>
<evidence type="ECO:0000256" key="2">
    <source>
        <dbReference type="SAM" id="SignalP"/>
    </source>
</evidence>
<evidence type="ECO:0000256" key="1">
    <source>
        <dbReference type="SAM" id="MobiDB-lite"/>
    </source>
</evidence>
<dbReference type="Pfam" id="PF07583">
    <property type="entry name" value="PSCyt2"/>
    <property type="match status" value="1"/>
</dbReference>
<feature type="domain" description="DUF1553" evidence="4">
    <location>
        <begin position="531"/>
        <end position="787"/>
    </location>
</feature>
<dbReference type="EMBL" id="CP053452">
    <property type="protein sequence ID" value="QJW98941.1"/>
    <property type="molecule type" value="Genomic_DNA"/>
</dbReference>
<evidence type="ECO:0000313" key="6">
    <source>
        <dbReference type="EMBL" id="QJW98941.1"/>
    </source>
</evidence>
<dbReference type="SUPFAM" id="SSF46626">
    <property type="entry name" value="Cytochrome c"/>
    <property type="match status" value="1"/>
</dbReference>
<evidence type="ECO:0000259" key="4">
    <source>
        <dbReference type="Pfam" id="PF07587"/>
    </source>
</evidence>
<dbReference type="Pfam" id="PF07635">
    <property type="entry name" value="PSCyt1"/>
    <property type="match status" value="1"/>
</dbReference>
<keyword evidence="7" id="KW-1185">Reference proteome</keyword>
<feature type="region of interest" description="Disordered" evidence="1">
    <location>
        <begin position="795"/>
        <end position="825"/>
    </location>
</feature>
<dbReference type="GO" id="GO:0009055">
    <property type="term" value="F:electron transfer activity"/>
    <property type="evidence" value="ECO:0007669"/>
    <property type="project" value="InterPro"/>
</dbReference>
<feature type="chain" id="PRO_5026854844" description="Cytochrome c domain-containing protein" evidence="2">
    <location>
        <begin position="21"/>
        <end position="864"/>
    </location>
</feature>
<sequence>MSPRPLAAFALLLFASAASSQPTTPPAPDPTKVEFFEKKVRPILADHCYSCHSADTKPAGNLRVDDRNGLLTGGNKGPAVVPGDPGKSLLITRVVQKDEKRRMPLEGQHLSDEQVSVLRQWIKDGAAWPAVRVPASLGKPKPEYEKLKKEHWAWQPLTRPTVPAVNGAAWARGDVDRFLLAKLEAKGLKPVGDADKVTLLRRVTFDLTGLPPTPQEIDAFVADPSPKAFETVVDRLLASPAFGERWGRHWLDVARYGESTGPSRNIPYPHAWKYRDYVIDAVNFDVPFDRFVREQIAGDLLPAYSAAERDRLLTATGFLALGVKDVNQRFKVRFVMDNVDEQIDAVTRSVLGLTVSCARCHDHKFDPVPTTDYYALAGIFTSTDNAAGVRNKMGGGGLDYYDPAMLVKLTREMTPVDPAKLEKLKAELEDAKKAWDAIRGTPEGLKLAANGFPTQRPFRLKYEAALANFNALADPGERGLAVHGVRDAQTVADTEVRVRGEAEKLGPVVPRGFLTAFEVPGTAKVNPKQSGRLELADWLASKQNPLTSRVFVNRVWQHLFGTGIVNTVDNFGVTGGAPSHPELLDYLADRFVSDGQSLKTLVRQLVLTRAYQLGSESTEAHRTADPANRLVWRHSPRRLSAEEIRDATLAAAGTLDRKRPGPSPATLLKMIEMRDNGPEAKTINEKADATTHRSVYLPLLRGVTPHALEAFDPVDQTLVSGSRDTTTVPSQALFLLNSSFARKQALAFAERVLKDPDTSDPDRVRAIYRLALGRTPTEKEIDRARAFIGEYESAYRAHPPKSPTQAPKVADAPKATAPPINPDEIDQSGEVVVEDVVRPKDAKTAAWLAFAQAVIGSAEFRYVK</sequence>
<evidence type="ECO:0000259" key="3">
    <source>
        <dbReference type="Pfam" id="PF07583"/>
    </source>
</evidence>
<name>A0A6M5Z0I7_9BACT</name>
<dbReference type="PANTHER" id="PTHR35889:SF3">
    <property type="entry name" value="F-BOX DOMAIN-CONTAINING PROTEIN"/>
    <property type="match status" value="1"/>
</dbReference>
<dbReference type="Proteomes" id="UP000503447">
    <property type="component" value="Chromosome"/>
</dbReference>
<dbReference type="Pfam" id="PF07587">
    <property type="entry name" value="PSD1"/>
    <property type="match status" value="1"/>
</dbReference>
<dbReference type="InterPro" id="IPR011444">
    <property type="entry name" value="DUF1549"/>
</dbReference>
<dbReference type="InterPro" id="IPR011429">
    <property type="entry name" value="Cyt_c_Planctomycete-type"/>
</dbReference>
<dbReference type="KEGG" id="ftj:FTUN_6536"/>
<gene>
    <name evidence="6" type="ORF">FTUN_6536</name>
</gene>
<dbReference type="RefSeq" id="WP_171474008.1">
    <property type="nucleotide sequence ID" value="NZ_CP053452.2"/>
</dbReference>
<dbReference type="PANTHER" id="PTHR35889">
    <property type="entry name" value="CYCLOINULO-OLIGOSACCHARIDE FRUCTANOTRANSFERASE-RELATED"/>
    <property type="match status" value="1"/>
</dbReference>
<feature type="domain" description="Cytochrome C Planctomycete-type" evidence="5">
    <location>
        <begin position="48"/>
        <end position="104"/>
    </location>
</feature>
<protein>
    <recommendedName>
        <fullName evidence="8">Cytochrome c domain-containing protein</fullName>
    </recommendedName>
</protein>
<feature type="signal peptide" evidence="2">
    <location>
        <begin position="1"/>
        <end position="20"/>
    </location>
</feature>
<evidence type="ECO:0000313" key="7">
    <source>
        <dbReference type="Proteomes" id="UP000503447"/>
    </source>
</evidence>
<dbReference type="InterPro" id="IPR022655">
    <property type="entry name" value="DUF1553"/>
</dbReference>
<proteinExistence type="predicted"/>
<accession>A0A6M5Z0I7</accession>
<organism evidence="6 7">
    <name type="scientific">Frigoriglobus tundricola</name>
    <dbReference type="NCBI Taxonomy" id="2774151"/>
    <lineage>
        <taxon>Bacteria</taxon>
        <taxon>Pseudomonadati</taxon>
        <taxon>Planctomycetota</taxon>
        <taxon>Planctomycetia</taxon>
        <taxon>Gemmatales</taxon>
        <taxon>Gemmataceae</taxon>
        <taxon>Frigoriglobus</taxon>
    </lineage>
</organism>
<dbReference type="GO" id="GO:0020037">
    <property type="term" value="F:heme binding"/>
    <property type="evidence" value="ECO:0007669"/>
    <property type="project" value="InterPro"/>
</dbReference>
<evidence type="ECO:0000259" key="5">
    <source>
        <dbReference type="Pfam" id="PF07635"/>
    </source>
</evidence>
<dbReference type="AlphaFoldDB" id="A0A6M5Z0I7"/>
<evidence type="ECO:0008006" key="8">
    <source>
        <dbReference type="Google" id="ProtNLM"/>
    </source>
</evidence>
<reference evidence="7" key="1">
    <citation type="submission" date="2020-05" db="EMBL/GenBank/DDBJ databases">
        <title>Frigoriglobus tundricola gen. nov., sp. nov., a psychrotolerant cellulolytic planctomycete of the family Gemmataceae with two divergent copies of 16S rRNA gene.</title>
        <authorList>
            <person name="Kulichevskaya I.S."/>
            <person name="Ivanova A.A."/>
            <person name="Naumoff D.G."/>
            <person name="Beletsky A.V."/>
            <person name="Rijpstra W.I.C."/>
            <person name="Sinninghe Damste J.S."/>
            <person name="Mardanov A.V."/>
            <person name="Ravin N.V."/>
            <person name="Dedysh S.N."/>
        </authorList>
    </citation>
    <scope>NUCLEOTIDE SEQUENCE [LARGE SCALE GENOMIC DNA]</scope>
    <source>
        <strain evidence="7">PL17</strain>
    </source>
</reference>